<dbReference type="InterPro" id="IPR040410">
    <property type="entry name" value="UPF0658_Golgi"/>
</dbReference>
<keyword evidence="2" id="KW-0812">Transmembrane</keyword>
<feature type="transmembrane region" description="Helical" evidence="2">
    <location>
        <begin position="70"/>
        <end position="93"/>
    </location>
</feature>
<evidence type="ECO:0000313" key="3">
    <source>
        <dbReference type="EMBL" id="KAI9275654.1"/>
    </source>
</evidence>
<feature type="transmembrane region" description="Helical" evidence="2">
    <location>
        <begin position="16"/>
        <end position="38"/>
    </location>
</feature>
<comment type="caution">
    <text evidence="3">The sequence shown here is derived from an EMBL/GenBank/DDBJ whole genome shotgun (WGS) entry which is preliminary data.</text>
</comment>
<accession>A0AAD5K9G6</accession>
<evidence type="ECO:0000313" key="4">
    <source>
        <dbReference type="Proteomes" id="UP001209540"/>
    </source>
</evidence>
<feature type="region of interest" description="Disordered" evidence="1">
    <location>
        <begin position="349"/>
        <end position="374"/>
    </location>
</feature>
<evidence type="ECO:0000256" key="2">
    <source>
        <dbReference type="SAM" id="Phobius"/>
    </source>
</evidence>
<sequence length="374" mass="42959">MWIVTRIFGDSQWTRAIFINIVIQACLAIIFEAAIFSYHANTIDTINLHRFNEDYYGPSLLTAYANARSLLVYFTLFIIAQIFTVILVIDAVCQKNTIELIALVAFEVGMSAYSIIQYYQSSNLFSNTSDPGISLAVSFLGDSLHASSWAEITQICLMIISSIIFIFLAYKLYLEFGWHIYKKIGADLAMRDRYKMYQIFMMLLKFDFFFFLGFSIQYLALFVVAWWPEAYTKEQTTELINKLIEHIILSCFVTILMLLLAYWGLRRECKWHLYIFIALSTASMAYFIYVLVQISREPQKFVGSKAFLTFFLCVDMVLLLVTVPVSMICVRNFNHGLINHISHATGTATSSHSMSPLGGEREEKPGSTQRWSIE</sequence>
<keyword evidence="4" id="KW-1185">Reference proteome</keyword>
<dbReference type="AlphaFoldDB" id="A0AAD5K9G6"/>
<keyword evidence="2" id="KW-1133">Transmembrane helix</keyword>
<dbReference type="Proteomes" id="UP001209540">
    <property type="component" value="Unassembled WGS sequence"/>
</dbReference>
<name>A0AAD5K9G6_9FUNG</name>
<feature type="transmembrane region" description="Helical" evidence="2">
    <location>
        <begin position="152"/>
        <end position="173"/>
    </location>
</feature>
<feature type="transmembrane region" description="Helical" evidence="2">
    <location>
        <begin position="306"/>
        <end position="330"/>
    </location>
</feature>
<feature type="transmembrane region" description="Helical" evidence="2">
    <location>
        <begin position="199"/>
        <end position="227"/>
    </location>
</feature>
<dbReference type="EMBL" id="JAIXMP010000003">
    <property type="protein sequence ID" value="KAI9275654.1"/>
    <property type="molecule type" value="Genomic_DNA"/>
</dbReference>
<gene>
    <name evidence="3" type="ORF">BDA99DRAFT_193057</name>
</gene>
<protein>
    <submittedName>
        <fullName evidence="3">Uncharacterized protein</fullName>
    </submittedName>
</protein>
<dbReference type="PROSITE" id="PS51257">
    <property type="entry name" value="PROKAR_LIPOPROTEIN"/>
    <property type="match status" value="1"/>
</dbReference>
<feature type="transmembrane region" description="Helical" evidence="2">
    <location>
        <begin position="272"/>
        <end position="294"/>
    </location>
</feature>
<evidence type="ECO:0000256" key="1">
    <source>
        <dbReference type="SAM" id="MobiDB-lite"/>
    </source>
</evidence>
<feature type="transmembrane region" description="Helical" evidence="2">
    <location>
        <begin position="247"/>
        <end position="265"/>
    </location>
</feature>
<dbReference type="GO" id="GO:0005794">
    <property type="term" value="C:Golgi apparatus"/>
    <property type="evidence" value="ECO:0007669"/>
    <property type="project" value="TreeGrafter"/>
</dbReference>
<dbReference type="PANTHER" id="PTHR34391">
    <property type="entry name" value="UPF0658 GOLGI APPARATUS MEMBRANE PROTEIN C1952.10C-RELATED"/>
    <property type="match status" value="1"/>
</dbReference>
<proteinExistence type="predicted"/>
<reference evidence="3" key="1">
    <citation type="journal article" date="2022" name="IScience">
        <title>Evolution of zygomycete secretomes and the origins of terrestrial fungal ecologies.</title>
        <authorList>
            <person name="Chang Y."/>
            <person name="Wang Y."/>
            <person name="Mondo S."/>
            <person name="Ahrendt S."/>
            <person name="Andreopoulos W."/>
            <person name="Barry K."/>
            <person name="Beard J."/>
            <person name="Benny G.L."/>
            <person name="Blankenship S."/>
            <person name="Bonito G."/>
            <person name="Cuomo C."/>
            <person name="Desiro A."/>
            <person name="Gervers K.A."/>
            <person name="Hundley H."/>
            <person name="Kuo A."/>
            <person name="LaButti K."/>
            <person name="Lang B.F."/>
            <person name="Lipzen A."/>
            <person name="O'Donnell K."/>
            <person name="Pangilinan J."/>
            <person name="Reynolds N."/>
            <person name="Sandor L."/>
            <person name="Smith M.E."/>
            <person name="Tsang A."/>
            <person name="Grigoriev I.V."/>
            <person name="Stajich J.E."/>
            <person name="Spatafora J.W."/>
        </authorList>
    </citation>
    <scope>NUCLEOTIDE SEQUENCE</scope>
    <source>
        <strain evidence="3">RSA 2281</strain>
    </source>
</reference>
<reference evidence="3" key="2">
    <citation type="submission" date="2023-02" db="EMBL/GenBank/DDBJ databases">
        <authorList>
            <consortium name="DOE Joint Genome Institute"/>
            <person name="Mondo S.J."/>
            <person name="Chang Y."/>
            <person name="Wang Y."/>
            <person name="Ahrendt S."/>
            <person name="Andreopoulos W."/>
            <person name="Barry K."/>
            <person name="Beard J."/>
            <person name="Benny G.L."/>
            <person name="Blankenship S."/>
            <person name="Bonito G."/>
            <person name="Cuomo C."/>
            <person name="Desiro A."/>
            <person name="Gervers K.A."/>
            <person name="Hundley H."/>
            <person name="Kuo A."/>
            <person name="LaButti K."/>
            <person name="Lang B.F."/>
            <person name="Lipzen A."/>
            <person name="O'Donnell K."/>
            <person name="Pangilinan J."/>
            <person name="Reynolds N."/>
            <person name="Sandor L."/>
            <person name="Smith M.W."/>
            <person name="Tsang A."/>
            <person name="Grigoriev I.V."/>
            <person name="Stajich J.E."/>
            <person name="Spatafora J.W."/>
        </authorList>
    </citation>
    <scope>NUCLEOTIDE SEQUENCE</scope>
    <source>
        <strain evidence="3">RSA 2281</strain>
    </source>
</reference>
<keyword evidence="2" id="KW-0472">Membrane</keyword>
<feature type="transmembrane region" description="Helical" evidence="2">
    <location>
        <begin position="100"/>
        <end position="119"/>
    </location>
</feature>
<organism evidence="3 4">
    <name type="scientific">Phascolomyces articulosus</name>
    <dbReference type="NCBI Taxonomy" id="60185"/>
    <lineage>
        <taxon>Eukaryota</taxon>
        <taxon>Fungi</taxon>
        <taxon>Fungi incertae sedis</taxon>
        <taxon>Mucoromycota</taxon>
        <taxon>Mucoromycotina</taxon>
        <taxon>Mucoromycetes</taxon>
        <taxon>Mucorales</taxon>
        <taxon>Lichtheimiaceae</taxon>
        <taxon>Phascolomyces</taxon>
    </lineage>
</organism>
<dbReference type="PANTHER" id="PTHR34391:SF1">
    <property type="entry name" value="UPF0658 GOLGI APPARATUS MEMBRANE PROTEIN C1952.10C-RELATED"/>
    <property type="match status" value="1"/>
</dbReference>